<keyword evidence="2" id="KW-1185">Reference proteome</keyword>
<reference evidence="1" key="1">
    <citation type="journal article" date="2020" name="Stud. Mycol.">
        <title>101 Dothideomycetes genomes: a test case for predicting lifestyles and emergence of pathogens.</title>
        <authorList>
            <person name="Haridas S."/>
            <person name="Albert R."/>
            <person name="Binder M."/>
            <person name="Bloem J."/>
            <person name="Labutti K."/>
            <person name="Salamov A."/>
            <person name="Andreopoulos B."/>
            <person name="Baker S."/>
            <person name="Barry K."/>
            <person name="Bills G."/>
            <person name="Bluhm B."/>
            <person name="Cannon C."/>
            <person name="Castanera R."/>
            <person name="Culley D."/>
            <person name="Daum C."/>
            <person name="Ezra D."/>
            <person name="Gonzalez J."/>
            <person name="Henrissat B."/>
            <person name="Kuo A."/>
            <person name="Liang C."/>
            <person name="Lipzen A."/>
            <person name="Lutzoni F."/>
            <person name="Magnuson J."/>
            <person name="Mondo S."/>
            <person name="Nolan M."/>
            <person name="Ohm R."/>
            <person name="Pangilinan J."/>
            <person name="Park H.-J."/>
            <person name="Ramirez L."/>
            <person name="Alfaro M."/>
            <person name="Sun H."/>
            <person name="Tritt A."/>
            <person name="Yoshinaga Y."/>
            <person name="Zwiers L.-H."/>
            <person name="Turgeon B."/>
            <person name="Goodwin S."/>
            <person name="Spatafora J."/>
            <person name="Crous P."/>
            <person name="Grigoriev I."/>
        </authorList>
    </citation>
    <scope>NUCLEOTIDE SEQUENCE</scope>
    <source>
        <strain evidence="1">CBS 107.79</strain>
    </source>
</reference>
<dbReference type="AlphaFoldDB" id="A0A6A5VFT8"/>
<dbReference type="EMBL" id="ML976671">
    <property type="protein sequence ID" value="KAF1975259.1"/>
    <property type="molecule type" value="Genomic_DNA"/>
</dbReference>
<dbReference type="Proteomes" id="UP000800036">
    <property type="component" value="Unassembled WGS sequence"/>
</dbReference>
<name>A0A6A5VFT8_9PLEO</name>
<evidence type="ECO:0000313" key="1">
    <source>
        <dbReference type="EMBL" id="KAF1975259.1"/>
    </source>
</evidence>
<proteinExistence type="predicted"/>
<evidence type="ECO:0000313" key="2">
    <source>
        <dbReference type="Proteomes" id="UP000800036"/>
    </source>
</evidence>
<organism evidence="1 2">
    <name type="scientific">Bimuria novae-zelandiae CBS 107.79</name>
    <dbReference type="NCBI Taxonomy" id="1447943"/>
    <lineage>
        <taxon>Eukaryota</taxon>
        <taxon>Fungi</taxon>
        <taxon>Dikarya</taxon>
        <taxon>Ascomycota</taxon>
        <taxon>Pezizomycotina</taxon>
        <taxon>Dothideomycetes</taxon>
        <taxon>Pleosporomycetidae</taxon>
        <taxon>Pleosporales</taxon>
        <taxon>Massarineae</taxon>
        <taxon>Didymosphaeriaceae</taxon>
        <taxon>Bimuria</taxon>
    </lineage>
</organism>
<sequence length="106" mass="11241">MAVERRGLGALAGGAALRLPVVVCEAEQLVDASAQTSESSPPYNAPEASIWCVPDGRSRPRLSGASLQCQSSTATVQSPVISGEVSLAKETLRMRCQLVYQMQHRA</sequence>
<protein>
    <submittedName>
        <fullName evidence="1">Uncharacterized protein</fullName>
    </submittedName>
</protein>
<gene>
    <name evidence="1" type="ORF">BU23DRAFT_80966</name>
</gene>
<accession>A0A6A5VFT8</accession>